<proteinExistence type="predicted"/>
<sequence length="93" mass="10043">MVRLGRMLLKEVGIGINKTLSEILVCPLSKRPLIFCEKKNSLISDSIGVSYPIVDGIPCLVPVDGKILDSDEASNTNGAVESSQVKTDQEKKV</sequence>
<evidence type="ECO:0000313" key="1">
    <source>
        <dbReference type="EMBL" id="KAI5684008.1"/>
    </source>
</evidence>
<name>A0ACC0CGC5_CATRO</name>
<gene>
    <name evidence="1" type="ORF">M9H77_05236</name>
</gene>
<dbReference type="EMBL" id="CM044701">
    <property type="protein sequence ID" value="KAI5684008.1"/>
    <property type="molecule type" value="Genomic_DNA"/>
</dbReference>
<comment type="caution">
    <text evidence="1">The sequence shown here is derived from an EMBL/GenBank/DDBJ whole genome shotgun (WGS) entry which is preliminary data.</text>
</comment>
<reference evidence="2" key="1">
    <citation type="journal article" date="2023" name="Nat. Plants">
        <title>Single-cell RNA sequencing provides a high-resolution roadmap for understanding the multicellular compartmentation of specialized metabolism.</title>
        <authorList>
            <person name="Sun S."/>
            <person name="Shen X."/>
            <person name="Li Y."/>
            <person name="Li Y."/>
            <person name="Wang S."/>
            <person name="Li R."/>
            <person name="Zhang H."/>
            <person name="Shen G."/>
            <person name="Guo B."/>
            <person name="Wei J."/>
            <person name="Xu J."/>
            <person name="St-Pierre B."/>
            <person name="Chen S."/>
            <person name="Sun C."/>
        </authorList>
    </citation>
    <scope>NUCLEOTIDE SEQUENCE [LARGE SCALE GENOMIC DNA]</scope>
</reference>
<organism evidence="1 2">
    <name type="scientific">Catharanthus roseus</name>
    <name type="common">Madagascar periwinkle</name>
    <name type="synonym">Vinca rosea</name>
    <dbReference type="NCBI Taxonomy" id="4058"/>
    <lineage>
        <taxon>Eukaryota</taxon>
        <taxon>Viridiplantae</taxon>
        <taxon>Streptophyta</taxon>
        <taxon>Embryophyta</taxon>
        <taxon>Tracheophyta</taxon>
        <taxon>Spermatophyta</taxon>
        <taxon>Magnoliopsida</taxon>
        <taxon>eudicotyledons</taxon>
        <taxon>Gunneridae</taxon>
        <taxon>Pentapetalae</taxon>
        <taxon>asterids</taxon>
        <taxon>lamiids</taxon>
        <taxon>Gentianales</taxon>
        <taxon>Apocynaceae</taxon>
        <taxon>Rauvolfioideae</taxon>
        <taxon>Vinceae</taxon>
        <taxon>Catharanthinae</taxon>
        <taxon>Catharanthus</taxon>
    </lineage>
</organism>
<keyword evidence="2" id="KW-1185">Reference proteome</keyword>
<protein>
    <submittedName>
        <fullName evidence="1">Uncharacterized protein</fullName>
    </submittedName>
</protein>
<evidence type="ECO:0000313" key="2">
    <source>
        <dbReference type="Proteomes" id="UP001060085"/>
    </source>
</evidence>
<accession>A0ACC0CGC5</accession>
<dbReference type="Proteomes" id="UP001060085">
    <property type="component" value="Linkage Group LG01"/>
</dbReference>